<feature type="domain" description="Threonine synthase N-terminal" evidence="6">
    <location>
        <begin position="98"/>
        <end position="180"/>
    </location>
</feature>
<evidence type="ECO:0000259" key="6">
    <source>
        <dbReference type="Pfam" id="PF14821"/>
    </source>
</evidence>
<proteinExistence type="inferred from homology"/>
<sequence length="674" mass="74101">MLSLCVSGSASASVRDSVEAELISDSRLQWFSEKNEQSHRNESAKLFRLRIDTSNAAVDSNHRCDDDDELYDCCFAWSDESTVGEVVQEVMSLLCRRQFLSTRGGTKCVISFLSVVRDGLAADGGLFTLCAVPRVALSQLKYICTAPQLSYLQTAQMVLERLIDTSLPPYVLRGQLREAYDPSHWGGLRDVCPLTPLAPRVPMEATLRAPTTDWQGVYVLELYHGPTAAFKDFALQLFPLYFDTAVNTMCTTLRDDASRKDEISGTTVASSPHYMIVTATSGDTGVAAISGFVNAHSPCSVMVLYPLRGVSPVQQMQMLSYDNGTSVRVIGVESDFDFCQRTVKDLFADNYLGRRLESELNVRLSSANSINWGRLIPQVVYYFWSYRKLVTQQGPSGGIAFGYKVDFVVPSGNFGNILAAYVAKLMGLPVGILVVASNNNDVLHEFVKTGVYDIRYRCVVPTASPSIDILKASNVERLLFFLSNGNTDYVRTRMEELEVEKRFEVSGEILQKMQETFWSSSCDEEQCAATIKEVFDTTGHLLDPHTAVAMHAAAQFHRAHVCTPQRPLVVVSTAHWAKFPTPVLRAVLGEELAQTPDSTATTGVAESCRTLYNRVLASCPGATVHPAIGNALAVFEAKLDTFAVRTVKADISVIRNELINLASSRAGNLYSVPG</sequence>
<protein>
    <submittedName>
        <fullName evidence="7">Putative threonine synthase</fullName>
    </submittedName>
</protein>
<dbReference type="GO" id="GO:0005737">
    <property type="term" value="C:cytoplasm"/>
    <property type="evidence" value="ECO:0007669"/>
    <property type="project" value="TreeGrafter"/>
</dbReference>
<dbReference type="NCBIfam" id="TIGR00260">
    <property type="entry name" value="thrC"/>
    <property type="match status" value="1"/>
</dbReference>
<dbReference type="VEuPathDB" id="TriTrypDB:TcIL3000_7_3590"/>
<dbReference type="InterPro" id="IPR004450">
    <property type="entry name" value="Thr_synthase-like"/>
</dbReference>
<reference evidence="7" key="1">
    <citation type="journal article" date="2012" name="Proc. Natl. Acad. Sci. U.S.A.">
        <title>Antigenic diversity is generated by distinct evolutionary mechanisms in African trypanosome species.</title>
        <authorList>
            <person name="Jackson A.P."/>
            <person name="Berry A."/>
            <person name="Aslett M."/>
            <person name="Allison H.C."/>
            <person name="Burton P."/>
            <person name="Vavrova-Anderson J."/>
            <person name="Brown R."/>
            <person name="Browne H."/>
            <person name="Corton N."/>
            <person name="Hauser H."/>
            <person name="Gamble J."/>
            <person name="Gilderthorp R."/>
            <person name="Marcello L."/>
            <person name="McQuillan J."/>
            <person name="Otto T.D."/>
            <person name="Quail M.A."/>
            <person name="Sanders M.J."/>
            <person name="van Tonder A."/>
            <person name="Ginger M.L."/>
            <person name="Field M.C."/>
            <person name="Barry J.D."/>
            <person name="Hertz-Fowler C."/>
            <person name="Berriman M."/>
        </authorList>
    </citation>
    <scope>NUCLEOTIDE SEQUENCE</scope>
    <source>
        <strain evidence="7">IL3000</strain>
    </source>
</reference>
<dbReference type="Gene3D" id="3.40.50.1100">
    <property type="match status" value="2"/>
</dbReference>
<dbReference type="Gene3D" id="3.90.1380.10">
    <property type="entry name" value="Threonine synthase, N-terminal domain"/>
    <property type="match status" value="1"/>
</dbReference>
<dbReference type="InterPro" id="IPR036052">
    <property type="entry name" value="TrpB-like_PALP_sf"/>
</dbReference>
<dbReference type="InterPro" id="IPR037158">
    <property type="entry name" value="Thr_synth_N_sf"/>
</dbReference>
<dbReference type="PANTHER" id="PTHR43515">
    <property type="entry name" value="THREONINE SYNTHASE-LIKE 1"/>
    <property type="match status" value="1"/>
</dbReference>
<dbReference type="EMBL" id="HE575320">
    <property type="protein sequence ID" value="CCC91545.1"/>
    <property type="molecule type" value="Genomic_DNA"/>
</dbReference>
<keyword evidence="3 4" id="KW-0663">Pyridoxal phosphate</keyword>
<dbReference type="InterPro" id="IPR029144">
    <property type="entry name" value="Thr_synth_N"/>
</dbReference>
<organism evidence="7">
    <name type="scientific">Trypanosoma congolense (strain IL3000)</name>
    <dbReference type="NCBI Taxonomy" id="1068625"/>
    <lineage>
        <taxon>Eukaryota</taxon>
        <taxon>Discoba</taxon>
        <taxon>Euglenozoa</taxon>
        <taxon>Kinetoplastea</taxon>
        <taxon>Metakinetoplastina</taxon>
        <taxon>Trypanosomatida</taxon>
        <taxon>Trypanosomatidae</taxon>
        <taxon>Trypanosoma</taxon>
        <taxon>Nannomonas</taxon>
    </lineage>
</organism>
<evidence type="ECO:0000256" key="2">
    <source>
        <dbReference type="ARBA" id="ARBA00005517"/>
    </source>
</evidence>
<feature type="modified residue" description="N6-(pyridoxal phosphate)lysine" evidence="4">
    <location>
        <position position="231"/>
    </location>
</feature>
<evidence type="ECO:0000256" key="3">
    <source>
        <dbReference type="ARBA" id="ARBA00022898"/>
    </source>
</evidence>
<comment type="cofactor">
    <cofactor evidence="1 4">
        <name>pyridoxal 5'-phosphate</name>
        <dbReference type="ChEBI" id="CHEBI:597326"/>
    </cofactor>
</comment>
<gene>
    <name evidence="7" type="ORF">TCIL3000_7_3590</name>
</gene>
<evidence type="ECO:0000256" key="4">
    <source>
        <dbReference type="PIRSR" id="PIRSR604450-51"/>
    </source>
</evidence>
<comment type="similarity">
    <text evidence="2">Belongs to the threonine synthase family.</text>
</comment>
<evidence type="ECO:0000313" key="7">
    <source>
        <dbReference type="EMBL" id="CCC91545.1"/>
    </source>
</evidence>
<name>G0UQ84_TRYCI</name>
<dbReference type="InterPro" id="IPR001926">
    <property type="entry name" value="TrpB-like_PALP"/>
</dbReference>
<accession>G0UQ84</accession>
<evidence type="ECO:0000256" key="1">
    <source>
        <dbReference type="ARBA" id="ARBA00001933"/>
    </source>
</evidence>
<feature type="domain" description="Tryptophan synthase beta chain-like PALP" evidence="5">
    <location>
        <begin position="217"/>
        <end position="572"/>
    </location>
</feature>
<dbReference type="PANTHER" id="PTHR43515:SF1">
    <property type="entry name" value="THREONINE SYNTHASE-LIKE 1"/>
    <property type="match status" value="1"/>
</dbReference>
<dbReference type="AlphaFoldDB" id="G0UQ84"/>
<evidence type="ECO:0000259" key="5">
    <source>
        <dbReference type="Pfam" id="PF00291"/>
    </source>
</evidence>
<dbReference type="Pfam" id="PF14821">
    <property type="entry name" value="Thr_synth_N"/>
    <property type="match status" value="1"/>
</dbReference>
<dbReference type="Pfam" id="PF00291">
    <property type="entry name" value="PALP"/>
    <property type="match status" value="1"/>
</dbReference>
<dbReference type="SUPFAM" id="SSF53686">
    <property type="entry name" value="Tryptophan synthase beta subunit-like PLP-dependent enzymes"/>
    <property type="match status" value="1"/>
</dbReference>